<dbReference type="EMBL" id="HACG01045899">
    <property type="protein sequence ID" value="CEK92764.1"/>
    <property type="molecule type" value="Transcribed_RNA"/>
</dbReference>
<feature type="non-terminal residue" evidence="1">
    <location>
        <position position="76"/>
    </location>
</feature>
<evidence type="ECO:0000313" key="1">
    <source>
        <dbReference type="EMBL" id="CEK92764.1"/>
    </source>
</evidence>
<organism evidence="1">
    <name type="scientific">Arion vulgaris</name>
    <dbReference type="NCBI Taxonomy" id="1028688"/>
    <lineage>
        <taxon>Eukaryota</taxon>
        <taxon>Metazoa</taxon>
        <taxon>Spiralia</taxon>
        <taxon>Lophotrochozoa</taxon>
        <taxon>Mollusca</taxon>
        <taxon>Gastropoda</taxon>
        <taxon>Heterobranchia</taxon>
        <taxon>Euthyneura</taxon>
        <taxon>Panpulmonata</taxon>
        <taxon>Eupulmonata</taxon>
        <taxon>Stylommatophora</taxon>
        <taxon>Helicina</taxon>
        <taxon>Arionoidea</taxon>
        <taxon>Arionidae</taxon>
        <taxon>Arion</taxon>
    </lineage>
</organism>
<reference evidence="1" key="1">
    <citation type="submission" date="2014-12" db="EMBL/GenBank/DDBJ databases">
        <title>Insight into the proteome of Arion vulgaris.</title>
        <authorList>
            <person name="Aradska J."/>
            <person name="Bulat T."/>
            <person name="Smidak R."/>
            <person name="Sarate P."/>
            <person name="Gangsoo J."/>
            <person name="Sialana F."/>
            <person name="Bilban M."/>
            <person name="Lubec G."/>
        </authorList>
    </citation>
    <scope>NUCLEOTIDE SEQUENCE</scope>
    <source>
        <tissue evidence="1">Skin</tissue>
    </source>
</reference>
<name>A0A0B7BHF7_9EUPU</name>
<protein>
    <submittedName>
        <fullName evidence="1">Uncharacterized protein</fullName>
    </submittedName>
</protein>
<gene>
    <name evidence="1" type="primary">ORF189972</name>
</gene>
<dbReference type="AlphaFoldDB" id="A0A0B7BHF7"/>
<sequence length="76" mass="8830">FLVLPWIESGSLEWEQRSNPFSKRSHKYIFNVKYKSIHKSKLLASTDKYCTQELQNSKTNIVNATSFFRDQSASGL</sequence>
<feature type="non-terminal residue" evidence="1">
    <location>
        <position position="1"/>
    </location>
</feature>
<accession>A0A0B7BHF7</accession>
<proteinExistence type="predicted"/>